<feature type="non-terminal residue" evidence="6">
    <location>
        <position position="508"/>
    </location>
</feature>
<reference evidence="6" key="1">
    <citation type="submission" date="2019-04" db="EMBL/GenBank/DDBJ databases">
        <title>An insight into the mialome of Ixodes scapularis.</title>
        <authorList>
            <person name="Ribeiro J.M."/>
            <person name="Mather T.N."/>
            <person name="Karim S."/>
        </authorList>
    </citation>
    <scope>NUCLEOTIDE SEQUENCE</scope>
</reference>
<keyword evidence="2" id="KW-0285">Flavoprotein</keyword>
<dbReference type="VEuPathDB" id="VectorBase:ISCI014336"/>
<feature type="region of interest" description="Disordered" evidence="4">
    <location>
        <begin position="215"/>
        <end position="238"/>
    </location>
</feature>
<dbReference type="Gene3D" id="3.50.50.60">
    <property type="entry name" value="FAD/NAD(P)-binding domain"/>
    <property type="match status" value="4"/>
</dbReference>
<evidence type="ECO:0000313" key="6">
    <source>
        <dbReference type="EMBL" id="MOY43745.1"/>
    </source>
</evidence>
<dbReference type="InterPro" id="IPR050260">
    <property type="entry name" value="FAD-bd_OxRdtase"/>
</dbReference>
<dbReference type="SUPFAM" id="SSF51905">
    <property type="entry name" value="FAD/NAD(P)-binding domain"/>
    <property type="match status" value="2"/>
</dbReference>
<dbReference type="GO" id="GO:0016491">
    <property type="term" value="F:oxidoreductase activity"/>
    <property type="evidence" value="ECO:0007669"/>
    <property type="project" value="InterPro"/>
</dbReference>
<dbReference type="EMBL" id="GHJT01009774">
    <property type="protein sequence ID" value="MOY43745.1"/>
    <property type="molecule type" value="Transcribed_RNA"/>
</dbReference>
<dbReference type="InterPro" id="IPR036188">
    <property type="entry name" value="FAD/NAD-bd_sf"/>
</dbReference>
<protein>
    <submittedName>
        <fullName evidence="6">Putative pyridine nucleotide-disulfide oxidoreductase domain-containing protein</fullName>
    </submittedName>
</protein>
<feature type="domain" description="FAD/NAD(P)-binding" evidence="5">
    <location>
        <begin position="306"/>
        <end position="389"/>
    </location>
</feature>
<dbReference type="VEuPathDB" id="VectorBase:ISCP_014945"/>
<dbReference type="Pfam" id="PF07992">
    <property type="entry name" value="Pyr_redox_2"/>
    <property type="match status" value="2"/>
</dbReference>
<evidence type="ECO:0000259" key="5">
    <source>
        <dbReference type="Pfam" id="PF07992"/>
    </source>
</evidence>
<organism evidence="6">
    <name type="scientific">Ixodes scapularis</name>
    <name type="common">Black-legged tick</name>
    <name type="synonym">Deer tick</name>
    <dbReference type="NCBI Taxonomy" id="6945"/>
    <lineage>
        <taxon>Eukaryota</taxon>
        <taxon>Metazoa</taxon>
        <taxon>Ecdysozoa</taxon>
        <taxon>Arthropoda</taxon>
        <taxon>Chelicerata</taxon>
        <taxon>Arachnida</taxon>
        <taxon>Acari</taxon>
        <taxon>Parasitiformes</taxon>
        <taxon>Ixodida</taxon>
        <taxon>Ixodoidea</taxon>
        <taxon>Ixodidae</taxon>
        <taxon>Ixodinae</taxon>
        <taxon>Ixodes</taxon>
    </lineage>
</organism>
<dbReference type="AlphaFoldDB" id="A0A4D5S3I5"/>
<sequence>MKYLMESSATEHAKELRSADLQATFVVVGGGIAGVSCTQQLAQLCPTDSILLVTASPIVKTATNIVKVCRVMESFEVEERLLTYLEKQHHNVRVLQDVLVSLDADSRVATLKSRRTVSYKSICLCLGGRPQLLAEGNPLVLGVRDTETVQALQEKLKGARRVAVVGNGGIATELVHEIQGCQVLWAVRQDSIGATFFDPGAAQFFMPQLYSDRDAPAAPSRRASEIEGETPSKGVPGSALGPDWASGCVMLGAGAQKKTVHVEYSCEVDELLTPEQFRQRSLTETPFPQQQQGNTGVEAIMDWPLYVLLTNGTLFGCDLVVSATGVTPNADSIDVPQLRLGADGGIAVDEHMRSSVDGVYAAGDACCAAWARSELWFQMRLWGQARQMGDWAAHCMAAEHLGQPPPMADARFDLFSHVTRFFGYRVILLGLFNGQGLDKDDHRALVRITPNTEFVKLLLQGGRLKGAILVGETDLEEMCENLLLDQLDLGPLADRLLDPEVDIDDYFD</sequence>
<comment type="cofactor">
    <cofactor evidence="1">
        <name>FAD</name>
        <dbReference type="ChEBI" id="CHEBI:57692"/>
    </cofactor>
</comment>
<dbReference type="PANTHER" id="PTHR43429">
    <property type="entry name" value="PYRIDINE NUCLEOTIDE-DISULFIDE OXIDOREDUCTASE DOMAIN-CONTAINING"/>
    <property type="match status" value="1"/>
</dbReference>
<dbReference type="PRINTS" id="PR00368">
    <property type="entry name" value="FADPNR"/>
</dbReference>
<accession>A0A4D5S3I5</accession>
<evidence type="ECO:0000256" key="3">
    <source>
        <dbReference type="ARBA" id="ARBA00022827"/>
    </source>
</evidence>
<evidence type="ECO:0000256" key="2">
    <source>
        <dbReference type="ARBA" id="ARBA00022630"/>
    </source>
</evidence>
<dbReference type="PRINTS" id="PR00411">
    <property type="entry name" value="PNDRDTASEI"/>
</dbReference>
<dbReference type="OrthoDB" id="202203at2759"/>
<evidence type="ECO:0000256" key="1">
    <source>
        <dbReference type="ARBA" id="ARBA00001974"/>
    </source>
</evidence>
<dbReference type="InterPro" id="IPR023753">
    <property type="entry name" value="FAD/NAD-binding_dom"/>
</dbReference>
<dbReference type="PANTHER" id="PTHR43429:SF2">
    <property type="entry name" value="PYRIDINE NUCLEOTIDE-DISULFIDE OXIDOREDUCTASE DOMAIN-CONTAINING PROTEIN 1"/>
    <property type="match status" value="1"/>
</dbReference>
<name>A0A4D5S3I5_IXOSC</name>
<feature type="domain" description="FAD/NAD(P)-binding" evidence="5">
    <location>
        <begin position="25"/>
        <end position="206"/>
    </location>
</feature>
<evidence type="ECO:0000256" key="4">
    <source>
        <dbReference type="SAM" id="MobiDB-lite"/>
    </source>
</evidence>
<dbReference type="VEuPathDB" id="VectorBase:ISCW014336"/>
<keyword evidence="3" id="KW-0274">FAD</keyword>
<proteinExistence type="predicted"/>